<feature type="region of interest" description="Disordered" evidence="1">
    <location>
        <begin position="78"/>
        <end position="102"/>
    </location>
</feature>
<comment type="caution">
    <text evidence="3">The sequence shown here is derived from an EMBL/GenBank/DDBJ whole genome shotgun (WGS) entry which is preliminary data.</text>
</comment>
<dbReference type="Proteomes" id="UP000754750">
    <property type="component" value="Unassembled WGS sequence"/>
</dbReference>
<evidence type="ECO:0000313" key="4">
    <source>
        <dbReference type="Proteomes" id="UP000754750"/>
    </source>
</evidence>
<dbReference type="AlphaFoldDB" id="A0A928KPV8"/>
<sequence>MHRDMRYHFKGSNAKCKNFYESEYFSADDFLYCRCVTLINGRAYYNAVLNKKKKLRKNMAFESLLYVPAKAWARKHKKDPSQYPHFPEPSFETGSNRELWKD</sequence>
<reference evidence="3" key="1">
    <citation type="submission" date="2019-04" db="EMBL/GenBank/DDBJ databases">
        <title>Evolution of Biomass-Degrading Anaerobic Consortia Revealed by Metagenomics.</title>
        <authorList>
            <person name="Peng X."/>
        </authorList>
    </citation>
    <scope>NUCLEOTIDE SEQUENCE</scope>
    <source>
        <strain evidence="3">SIG551</strain>
    </source>
</reference>
<accession>A0A928KPV8</accession>
<protein>
    <submittedName>
        <fullName evidence="3">DUF4240 domain-containing protein</fullName>
    </submittedName>
</protein>
<organism evidence="3 4">
    <name type="scientific">Faecalispora sporosphaeroides</name>
    <dbReference type="NCBI Taxonomy" id="1549"/>
    <lineage>
        <taxon>Bacteria</taxon>
        <taxon>Bacillati</taxon>
        <taxon>Bacillota</taxon>
        <taxon>Clostridia</taxon>
        <taxon>Eubacteriales</taxon>
        <taxon>Oscillospiraceae</taxon>
        <taxon>Faecalispora</taxon>
    </lineage>
</organism>
<proteinExistence type="predicted"/>
<evidence type="ECO:0000259" key="2">
    <source>
        <dbReference type="Pfam" id="PF14024"/>
    </source>
</evidence>
<dbReference type="RefSeq" id="WP_326839947.1">
    <property type="nucleotide sequence ID" value="NZ_SVNY01000001.1"/>
</dbReference>
<evidence type="ECO:0000256" key="1">
    <source>
        <dbReference type="SAM" id="MobiDB-lite"/>
    </source>
</evidence>
<dbReference type="EMBL" id="SVNY01000001">
    <property type="protein sequence ID" value="MBE6832553.1"/>
    <property type="molecule type" value="Genomic_DNA"/>
</dbReference>
<gene>
    <name evidence="3" type="ORF">E7512_03055</name>
</gene>
<dbReference type="Pfam" id="PF14024">
    <property type="entry name" value="DUF4240"/>
    <property type="match status" value="1"/>
</dbReference>
<dbReference type="InterPro" id="IPR025334">
    <property type="entry name" value="DUF4240"/>
</dbReference>
<evidence type="ECO:0000313" key="3">
    <source>
        <dbReference type="EMBL" id="MBE6832553.1"/>
    </source>
</evidence>
<name>A0A928KPV8_9FIRM</name>
<feature type="domain" description="DUF4240" evidence="2">
    <location>
        <begin position="22"/>
        <end position="73"/>
    </location>
</feature>